<dbReference type="STRING" id="262004.SAMN04489796_101209"/>
<sequence length="123" mass="13773">MLIKGFYTVLKTTVVDTVTIHVTIKLNKDHDVFNGHFPGNPITPGVCMIQTIKEITQDHVNSSLFLQTISNIKFTALINPNSNAELILELSIIEDNNRVKLKNITKFTDGTIALKYNGTFIKN</sequence>
<evidence type="ECO:0000259" key="1">
    <source>
        <dbReference type="Pfam" id="PF22818"/>
    </source>
</evidence>
<evidence type="ECO:0000313" key="2">
    <source>
        <dbReference type="EMBL" id="SDG65323.1"/>
    </source>
</evidence>
<dbReference type="InterPro" id="IPR029069">
    <property type="entry name" value="HotDog_dom_sf"/>
</dbReference>
<dbReference type="SUPFAM" id="SSF54637">
    <property type="entry name" value="Thioesterase/thiol ester dehydrase-isomerase"/>
    <property type="match status" value="1"/>
</dbReference>
<keyword evidence="3" id="KW-1185">Reference proteome</keyword>
<dbReference type="Gene3D" id="3.10.129.10">
    <property type="entry name" value="Hotdog Thioesterase"/>
    <property type="match status" value="1"/>
</dbReference>
<dbReference type="Pfam" id="PF22818">
    <property type="entry name" value="ApeI-like"/>
    <property type="match status" value="1"/>
</dbReference>
<accession>A0A1G7W062</accession>
<proteinExistence type="predicted"/>
<organism evidence="2 3">
    <name type="scientific">Winogradskyella thalassocola</name>
    <dbReference type="NCBI Taxonomy" id="262004"/>
    <lineage>
        <taxon>Bacteria</taxon>
        <taxon>Pseudomonadati</taxon>
        <taxon>Bacteroidota</taxon>
        <taxon>Flavobacteriia</taxon>
        <taxon>Flavobacteriales</taxon>
        <taxon>Flavobacteriaceae</taxon>
        <taxon>Winogradskyella</taxon>
    </lineage>
</organism>
<reference evidence="3" key="1">
    <citation type="submission" date="2016-10" db="EMBL/GenBank/DDBJ databases">
        <authorList>
            <person name="Varghese N."/>
            <person name="Submissions S."/>
        </authorList>
    </citation>
    <scope>NUCLEOTIDE SEQUENCE [LARGE SCALE GENOMIC DNA]</scope>
    <source>
        <strain evidence="3">DSM 15363</strain>
    </source>
</reference>
<feature type="domain" description="ApeI dehydratase-like" evidence="1">
    <location>
        <begin position="18"/>
        <end position="102"/>
    </location>
</feature>
<dbReference type="RefSeq" id="WP_092465732.1">
    <property type="nucleotide sequence ID" value="NZ_FNCZ01000001.1"/>
</dbReference>
<dbReference type="EMBL" id="FNCZ01000001">
    <property type="protein sequence ID" value="SDG65323.1"/>
    <property type="molecule type" value="Genomic_DNA"/>
</dbReference>
<dbReference type="GO" id="GO:0016829">
    <property type="term" value="F:lyase activity"/>
    <property type="evidence" value="ECO:0007669"/>
    <property type="project" value="UniProtKB-KW"/>
</dbReference>
<dbReference type="OrthoDB" id="9772788at2"/>
<name>A0A1G7W062_9FLAO</name>
<dbReference type="AlphaFoldDB" id="A0A1G7W062"/>
<protein>
    <submittedName>
        <fullName evidence="2">3-hydroxyacyl-[acyl-carrier-protein] dehydratase</fullName>
    </submittedName>
</protein>
<dbReference type="Proteomes" id="UP000199492">
    <property type="component" value="Unassembled WGS sequence"/>
</dbReference>
<dbReference type="InterPro" id="IPR054545">
    <property type="entry name" value="ApeI-like"/>
</dbReference>
<gene>
    <name evidence="2" type="ORF">SAMN04489796_101209</name>
</gene>
<evidence type="ECO:0000313" key="3">
    <source>
        <dbReference type="Proteomes" id="UP000199492"/>
    </source>
</evidence>